<feature type="compositionally biased region" description="Low complexity" evidence="1">
    <location>
        <begin position="33"/>
        <end position="42"/>
    </location>
</feature>
<feature type="compositionally biased region" description="Basic and acidic residues" evidence="1">
    <location>
        <begin position="46"/>
        <end position="63"/>
    </location>
</feature>
<gene>
    <name evidence="3" type="primary">LOC107120163</name>
</gene>
<evidence type="ECO:0000256" key="1">
    <source>
        <dbReference type="SAM" id="MobiDB-lite"/>
    </source>
</evidence>
<evidence type="ECO:0000313" key="3">
    <source>
        <dbReference type="RefSeq" id="XP_015278296.1"/>
    </source>
</evidence>
<feature type="compositionally biased region" description="Basic and acidic residues" evidence="1">
    <location>
        <begin position="255"/>
        <end position="267"/>
    </location>
</feature>
<dbReference type="RefSeq" id="XP_015278296.1">
    <property type="nucleotide sequence ID" value="XM_015422810.1"/>
</dbReference>
<proteinExistence type="predicted"/>
<keyword evidence="2" id="KW-1185">Reference proteome</keyword>
<feature type="region of interest" description="Disordered" evidence="1">
    <location>
        <begin position="1"/>
        <end position="141"/>
    </location>
</feature>
<name>A0ABM1KX59_GEKJA</name>
<evidence type="ECO:0000313" key="2">
    <source>
        <dbReference type="Proteomes" id="UP000694871"/>
    </source>
</evidence>
<reference evidence="3" key="1">
    <citation type="submission" date="2025-08" db="UniProtKB">
        <authorList>
            <consortium name="RefSeq"/>
        </authorList>
    </citation>
    <scope>IDENTIFICATION</scope>
</reference>
<sequence>MDETDRFYFLNPEPDEQPKIPYWALDERRLAGPRRGTAPGPGSRDPMAEVQRDAGEGLGRDEGGSEDSTTPPAVRMNPPRRYAVVPSGSSPLEEEEEEEATRKQVKGETEGPGVDSPGHPVRSRKLSWPGPGTVLDGETPKGEGLVAEDLLPAVWCPGATREYKYGDPPGLYLVGGISTLMVSRWVRPAPRWFGSYRDQLTLENPKQNAGEESDHGGDSADSATPSAVRMKSPRPDPVASSGSFSQEEEGQLPEPARKRLKGETEKP</sequence>
<feature type="region of interest" description="Disordered" evidence="1">
    <location>
        <begin position="203"/>
        <end position="267"/>
    </location>
</feature>
<protein>
    <submittedName>
        <fullName evidence="3">Uncharacterized protein LOC107120163</fullName>
    </submittedName>
</protein>
<feature type="compositionally biased region" description="Basic and acidic residues" evidence="1">
    <location>
        <begin position="100"/>
        <end position="109"/>
    </location>
</feature>
<dbReference type="GeneID" id="107120163"/>
<organism evidence="2 3">
    <name type="scientific">Gekko japonicus</name>
    <name type="common">Schlegel's Japanese gecko</name>
    <dbReference type="NCBI Taxonomy" id="146911"/>
    <lineage>
        <taxon>Eukaryota</taxon>
        <taxon>Metazoa</taxon>
        <taxon>Chordata</taxon>
        <taxon>Craniata</taxon>
        <taxon>Vertebrata</taxon>
        <taxon>Euteleostomi</taxon>
        <taxon>Lepidosauria</taxon>
        <taxon>Squamata</taxon>
        <taxon>Bifurcata</taxon>
        <taxon>Gekkota</taxon>
        <taxon>Gekkonidae</taxon>
        <taxon>Gekkoninae</taxon>
        <taxon>Gekko</taxon>
    </lineage>
</organism>
<dbReference type="Proteomes" id="UP000694871">
    <property type="component" value="Unplaced"/>
</dbReference>
<accession>A0ABM1KX59</accession>